<dbReference type="CDD" id="cd00609">
    <property type="entry name" value="AAT_like"/>
    <property type="match status" value="1"/>
</dbReference>
<dbReference type="RefSeq" id="WP_012993840.1">
    <property type="nucleotide sequence ID" value="NC_013895.2"/>
</dbReference>
<dbReference type="GO" id="GO:0030170">
    <property type="term" value="F:pyridoxal phosphate binding"/>
    <property type="evidence" value="ECO:0007669"/>
    <property type="project" value="InterPro"/>
</dbReference>
<dbReference type="STRING" id="699246.HMPREF0868_0443"/>
<evidence type="ECO:0000256" key="3">
    <source>
        <dbReference type="ARBA" id="ARBA00022576"/>
    </source>
</evidence>
<dbReference type="InterPro" id="IPR004838">
    <property type="entry name" value="NHTrfase_class1_PyrdxlP-BS"/>
</dbReference>
<dbReference type="KEGG" id="clo:HMPREF0868_0443"/>
<sequence>MPKETNLSLNNVKESPIRVITRLATQTPGCQILTIGEPDFITPPAIQAAAIAGLQAGNTHYPPFNGRRDLLENLSEFVAENYGFDYSPEEIIVTNGATEGIFATLLALLNPGDEVIIPLPAFGLYAAATNILRGQAVPLLTTGLAGETEADNTARPFQITEAALAATVTSRTKAIIITSPNNPTGSIYDRRSIAAVATAAAREGFYIICDEVYRDLIYETAEFISNNKSLRQQLIVIQSFSKPWAMTGWRLGYLMADRSLQPKIALAHQNMITSAANFTQDGGMAALKTPTTAMREAYRQRRDYVIRELRSMGFKLPVPAGAFYAYPNLADISSAFAGKGSEDFCRTLIQRHLLAVVPGTAFGTDGFVRISFCYGQEALKVGMARLHACIDSLRK</sequence>
<dbReference type="SUPFAM" id="SSF53383">
    <property type="entry name" value="PLP-dependent transferases"/>
    <property type="match status" value="1"/>
</dbReference>
<name>D3R0R9_MAGIU</name>
<feature type="domain" description="Aminotransferase class I/classII large" evidence="7">
    <location>
        <begin position="33"/>
        <end position="379"/>
    </location>
</feature>
<keyword evidence="9" id="KW-1185">Reference proteome</keyword>
<protein>
    <recommendedName>
        <fullName evidence="6">Aminotransferase</fullName>
        <ecNumber evidence="6">2.6.1.-</ecNumber>
    </recommendedName>
</protein>
<dbReference type="InterPro" id="IPR050596">
    <property type="entry name" value="AspAT/PAT-like"/>
</dbReference>
<dbReference type="EMBL" id="CP001850">
    <property type="protein sequence ID" value="ADC90683.1"/>
    <property type="molecule type" value="Genomic_DNA"/>
</dbReference>
<dbReference type="PANTHER" id="PTHR46383">
    <property type="entry name" value="ASPARTATE AMINOTRANSFERASE"/>
    <property type="match status" value="1"/>
</dbReference>
<dbReference type="eggNOG" id="COG0436">
    <property type="taxonomic scope" value="Bacteria"/>
</dbReference>
<dbReference type="EC" id="2.6.1.-" evidence="6"/>
<dbReference type="GO" id="GO:0008483">
    <property type="term" value="F:transaminase activity"/>
    <property type="evidence" value="ECO:0007669"/>
    <property type="project" value="UniProtKB-KW"/>
</dbReference>
<dbReference type="InterPro" id="IPR015424">
    <property type="entry name" value="PyrdxlP-dep_Trfase"/>
</dbReference>
<gene>
    <name evidence="8" type="ordered locus">HMPREF0868_0443</name>
</gene>
<evidence type="ECO:0000313" key="8">
    <source>
        <dbReference type="EMBL" id="ADC90683.1"/>
    </source>
</evidence>
<dbReference type="Gene3D" id="3.90.1150.10">
    <property type="entry name" value="Aspartate Aminotransferase, domain 1"/>
    <property type="match status" value="1"/>
</dbReference>
<keyword evidence="4 6" id="KW-0808">Transferase</keyword>
<dbReference type="InterPro" id="IPR015422">
    <property type="entry name" value="PyrdxlP-dep_Trfase_small"/>
</dbReference>
<evidence type="ECO:0000256" key="6">
    <source>
        <dbReference type="RuleBase" id="RU000481"/>
    </source>
</evidence>
<comment type="similarity">
    <text evidence="2 6">Belongs to the class-I pyridoxal-phosphate-dependent aminotransferase family.</text>
</comment>
<dbReference type="InterPro" id="IPR004839">
    <property type="entry name" value="Aminotransferase_I/II_large"/>
</dbReference>
<evidence type="ECO:0000256" key="5">
    <source>
        <dbReference type="ARBA" id="ARBA00022898"/>
    </source>
</evidence>
<dbReference type="AlphaFoldDB" id="D3R0R9"/>
<evidence type="ECO:0000256" key="2">
    <source>
        <dbReference type="ARBA" id="ARBA00007441"/>
    </source>
</evidence>
<dbReference type="Proteomes" id="UP000008234">
    <property type="component" value="Chromosome"/>
</dbReference>
<dbReference type="OrthoDB" id="9802328at2"/>
<comment type="cofactor">
    <cofactor evidence="1 6">
        <name>pyridoxal 5'-phosphate</name>
        <dbReference type="ChEBI" id="CHEBI:597326"/>
    </cofactor>
</comment>
<organism evidence="8 9">
    <name type="scientific">Mageeibacillus indolicus (strain UPII9-5)</name>
    <name type="common">Clostridiales genomosp. BVAB3 (strain UPII9-5)</name>
    <dbReference type="NCBI Taxonomy" id="699246"/>
    <lineage>
        <taxon>Bacteria</taxon>
        <taxon>Bacillati</taxon>
        <taxon>Bacillota</taxon>
        <taxon>Clostridia</taxon>
        <taxon>Eubacteriales</taxon>
        <taxon>Oscillospiraceae</taxon>
        <taxon>Mageeibacillus</taxon>
    </lineage>
</organism>
<dbReference type="PRINTS" id="PR00753">
    <property type="entry name" value="ACCSYNTHASE"/>
</dbReference>
<evidence type="ECO:0000256" key="1">
    <source>
        <dbReference type="ARBA" id="ARBA00001933"/>
    </source>
</evidence>
<keyword evidence="3 6" id="KW-0032">Aminotransferase</keyword>
<evidence type="ECO:0000313" key="9">
    <source>
        <dbReference type="Proteomes" id="UP000008234"/>
    </source>
</evidence>
<dbReference type="Pfam" id="PF00155">
    <property type="entry name" value="Aminotran_1_2"/>
    <property type="match status" value="1"/>
</dbReference>
<evidence type="ECO:0000259" key="7">
    <source>
        <dbReference type="Pfam" id="PF00155"/>
    </source>
</evidence>
<evidence type="ECO:0000256" key="4">
    <source>
        <dbReference type="ARBA" id="ARBA00022679"/>
    </source>
</evidence>
<dbReference type="InterPro" id="IPR015421">
    <property type="entry name" value="PyrdxlP-dep_Trfase_major"/>
</dbReference>
<proteinExistence type="inferred from homology"/>
<dbReference type="HOGENOM" id="CLU_017584_4_3_9"/>
<dbReference type="Gene3D" id="3.40.640.10">
    <property type="entry name" value="Type I PLP-dependent aspartate aminotransferase-like (Major domain)"/>
    <property type="match status" value="1"/>
</dbReference>
<accession>D3R0R9</accession>
<dbReference type="PROSITE" id="PS00105">
    <property type="entry name" value="AA_TRANSFER_CLASS_1"/>
    <property type="match status" value="1"/>
</dbReference>
<reference evidence="9" key="1">
    <citation type="submission" date="2009-12" db="EMBL/GenBank/DDBJ databases">
        <title>Sequence of Clostridiales genomosp. BVAB3 str. UPII9-5.</title>
        <authorList>
            <person name="Madupu R."/>
            <person name="Durkin A.S."/>
            <person name="Torralba M."/>
            <person name="Methe B."/>
            <person name="Sutton G.G."/>
            <person name="Strausberg R.L."/>
            <person name="Nelson K.E."/>
        </authorList>
    </citation>
    <scope>NUCLEOTIDE SEQUENCE [LARGE SCALE GENOMIC DNA]</scope>
    <source>
        <strain evidence="9">UPII9-5</strain>
    </source>
</reference>
<dbReference type="GO" id="GO:0006520">
    <property type="term" value="P:amino acid metabolic process"/>
    <property type="evidence" value="ECO:0007669"/>
    <property type="project" value="InterPro"/>
</dbReference>
<keyword evidence="5" id="KW-0663">Pyridoxal phosphate</keyword>